<comment type="function">
    <text evidence="5">Involved in transvection phenomena (= synapsis-dependent gene expression), where the synaptic pairing of chromosomes carrying genes with which zeste interacts influences the expression of these genes. Zeste binds to DNA and stimulates transcription from a nearby promoter.</text>
</comment>
<evidence type="ECO:0000256" key="3">
    <source>
        <dbReference type="ARBA" id="ARBA00023015"/>
    </source>
</evidence>
<evidence type="ECO:0000256" key="5">
    <source>
        <dbReference type="ARBA" id="ARBA00025466"/>
    </source>
</evidence>
<reference evidence="8" key="1">
    <citation type="submission" date="2010-06" db="EMBL/GenBank/DDBJ databases">
        <authorList>
            <person name="Jiang H."/>
            <person name="Abraham K."/>
            <person name="Ali S."/>
            <person name="Alsbrooks S.L."/>
            <person name="Anim B.N."/>
            <person name="Anosike U.S."/>
            <person name="Attaway T."/>
            <person name="Bandaranaike D.P."/>
            <person name="Battles P.K."/>
            <person name="Bell S.N."/>
            <person name="Bell A.V."/>
            <person name="Beltran B."/>
            <person name="Bickham C."/>
            <person name="Bustamante Y."/>
            <person name="Caleb T."/>
            <person name="Canada A."/>
            <person name="Cardenas V."/>
            <person name="Carter K."/>
            <person name="Chacko J."/>
            <person name="Chandrabose M.N."/>
            <person name="Chavez D."/>
            <person name="Chavez A."/>
            <person name="Chen L."/>
            <person name="Chu H.-S."/>
            <person name="Claassen K.J."/>
            <person name="Cockrell R."/>
            <person name="Collins M."/>
            <person name="Cooper J.A."/>
            <person name="Cree A."/>
            <person name="Curry S.M."/>
            <person name="Da Y."/>
            <person name="Dao M.D."/>
            <person name="Das B."/>
            <person name="Davila M.-L."/>
            <person name="Davy-Carroll L."/>
            <person name="Denson S."/>
            <person name="Dinh H."/>
            <person name="Ebong V.E."/>
            <person name="Edwards J.R."/>
            <person name="Egan A."/>
            <person name="El-Daye J."/>
            <person name="Escobedo L."/>
            <person name="Fernandez S."/>
            <person name="Fernando P.R."/>
            <person name="Flagg N."/>
            <person name="Forbes L.D."/>
            <person name="Fowler R.G."/>
            <person name="Fu Q."/>
            <person name="Gabisi R.A."/>
            <person name="Ganer J."/>
            <person name="Garbino Pronczuk A."/>
            <person name="Garcia R.M."/>
            <person name="Garner T."/>
            <person name="Garrett T.E."/>
            <person name="Gonzalez D.A."/>
            <person name="Hamid H."/>
            <person name="Hawkins E.S."/>
            <person name="Hirani K."/>
            <person name="Hogues M.E."/>
            <person name="Hollins B."/>
            <person name="Hsiao C.-H."/>
            <person name="Jabil R."/>
            <person name="James M.L."/>
            <person name="Jhangiani S.N."/>
            <person name="Johnson B."/>
            <person name="Johnson Q."/>
            <person name="Joshi V."/>
            <person name="Kalu J.B."/>
            <person name="Kam C."/>
            <person name="Kashfia A."/>
            <person name="Keebler J."/>
            <person name="Kisamo H."/>
            <person name="Kovar C.L."/>
            <person name="Lago L.A."/>
            <person name="Lai C.-Y."/>
            <person name="Laidlaw J."/>
            <person name="Lara F."/>
            <person name="Le T.-K."/>
            <person name="Lee S.L."/>
            <person name="Legall F.H."/>
            <person name="Lemon S.J."/>
            <person name="Lewis L.R."/>
            <person name="Li B."/>
            <person name="Liu Y."/>
            <person name="Liu Y.-S."/>
            <person name="Lopez J."/>
            <person name="Lozado R.J."/>
            <person name="Lu J."/>
            <person name="Madu R.C."/>
            <person name="Maheshwari M."/>
            <person name="Maheshwari R."/>
            <person name="Malloy K."/>
            <person name="Martinez E."/>
            <person name="Mathew T."/>
            <person name="Mercado I.C."/>
            <person name="Mercado C."/>
            <person name="Meyer B."/>
            <person name="Montgomery K."/>
            <person name="Morgan M.B."/>
            <person name="Munidasa M."/>
            <person name="Nazareth L.V."/>
            <person name="Nelson J."/>
            <person name="Ng B.M."/>
            <person name="Nguyen N.B."/>
            <person name="Nguyen P.Q."/>
            <person name="Nguyen T."/>
            <person name="Obregon M."/>
            <person name="Okwuonu G.O."/>
            <person name="Onwere C.G."/>
            <person name="Orozco G."/>
            <person name="Parra A."/>
            <person name="Patel S."/>
            <person name="Patil S."/>
            <person name="Perez A."/>
            <person name="Perez Y."/>
            <person name="Pham C."/>
            <person name="Primus E.L."/>
            <person name="Pu L.-L."/>
            <person name="Puazo M."/>
            <person name="Qin X."/>
            <person name="Quiroz J.B."/>
            <person name="Reese J."/>
            <person name="Richards S."/>
            <person name="Rives C.M."/>
            <person name="Robberts R."/>
            <person name="Ruiz S.J."/>
            <person name="Ruiz M.J."/>
            <person name="Santibanez J."/>
            <person name="Schneider B.W."/>
            <person name="Sisson I."/>
            <person name="Smith M."/>
            <person name="Sodergren E."/>
            <person name="Song X.-Z."/>
            <person name="Song B.B."/>
            <person name="Summersgill H."/>
            <person name="Thelus R."/>
            <person name="Thornton R.D."/>
            <person name="Trejos Z.Y."/>
            <person name="Usmani K."/>
            <person name="Vattathil S."/>
            <person name="Villasana D."/>
            <person name="Walker D.L."/>
            <person name="Wang S."/>
            <person name="Wang K."/>
            <person name="White C.S."/>
            <person name="Williams A.C."/>
            <person name="Williamson J."/>
            <person name="Wilson K."/>
            <person name="Woghiren I.O."/>
            <person name="Woodworth J.R."/>
            <person name="Worley K.C."/>
            <person name="Wright R.A."/>
            <person name="Wu W."/>
            <person name="Young L."/>
            <person name="Zhang L."/>
            <person name="Zhang J."/>
            <person name="Zhu Y."/>
            <person name="Muzny D.M."/>
            <person name="Weinstock G."/>
            <person name="Gibbs R.A."/>
        </authorList>
    </citation>
    <scope>NUCLEOTIDE SEQUENCE [LARGE SCALE GENOMIC DNA]</scope>
    <source>
        <strain evidence="8">LSR1</strain>
    </source>
</reference>
<comment type="subunit">
    <text evidence="1">Self-associates forming complexes of several hundred monomers.</text>
</comment>
<dbReference type="PANTHER" id="PTHR21411:SF0">
    <property type="entry name" value="REGULATORY PROTEIN ZESTE"/>
    <property type="match status" value="1"/>
</dbReference>
<dbReference type="OrthoDB" id="6769707at2759"/>
<keyword evidence="8" id="KW-1185">Reference proteome</keyword>
<dbReference type="RefSeq" id="XP_029348691.1">
    <property type="nucleotide sequence ID" value="XM_029492831.1"/>
</dbReference>
<dbReference type="InterPro" id="IPR028002">
    <property type="entry name" value="Myb_DNA-bind_5"/>
</dbReference>
<evidence type="ECO:0000256" key="2">
    <source>
        <dbReference type="ARBA" id="ARBA00016807"/>
    </source>
</evidence>
<keyword evidence="3" id="KW-0805">Transcription regulation</keyword>
<dbReference type="AlphaFoldDB" id="A0A8R2JWI0"/>
<keyword evidence="4" id="KW-0804">Transcription</keyword>
<evidence type="ECO:0000313" key="8">
    <source>
        <dbReference type="Proteomes" id="UP000007819"/>
    </source>
</evidence>
<organism evidence="7 8">
    <name type="scientific">Acyrthosiphon pisum</name>
    <name type="common">Pea aphid</name>
    <dbReference type="NCBI Taxonomy" id="7029"/>
    <lineage>
        <taxon>Eukaryota</taxon>
        <taxon>Metazoa</taxon>
        <taxon>Ecdysozoa</taxon>
        <taxon>Arthropoda</taxon>
        <taxon>Hexapoda</taxon>
        <taxon>Insecta</taxon>
        <taxon>Pterygota</taxon>
        <taxon>Neoptera</taxon>
        <taxon>Paraneoptera</taxon>
        <taxon>Hemiptera</taxon>
        <taxon>Sternorrhyncha</taxon>
        <taxon>Aphidomorpha</taxon>
        <taxon>Aphidoidea</taxon>
        <taxon>Aphididae</taxon>
        <taxon>Macrosiphini</taxon>
        <taxon>Acyrthosiphon</taxon>
    </lineage>
</organism>
<reference evidence="7" key="2">
    <citation type="submission" date="2022-06" db="UniProtKB">
        <authorList>
            <consortium name="EnsemblMetazoa"/>
        </authorList>
    </citation>
    <scope>IDENTIFICATION</scope>
</reference>
<dbReference type="PANTHER" id="PTHR21411">
    <property type="entry name" value="APONTIC"/>
    <property type="match status" value="1"/>
</dbReference>
<feature type="domain" description="Myb/SANT-like DNA-binding" evidence="6">
    <location>
        <begin position="10"/>
        <end position="86"/>
    </location>
</feature>
<protein>
    <recommendedName>
        <fullName evidence="2">Regulatory protein zeste</fullName>
    </recommendedName>
</protein>
<dbReference type="GeneID" id="115035141"/>
<evidence type="ECO:0000313" key="7">
    <source>
        <dbReference type="EnsemblMetazoa" id="XP_029348691.1"/>
    </source>
</evidence>
<evidence type="ECO:0000256" key="4">
    <source>
        <dbReference type="ARBA" id="ARBA00023163"/>
    </source>
</evidence>
<dbReference type="EnsemblMetazoa" id="XM_029492831.1">
    <property type="protein sequence ID" value="XP_029348691.1"/>
    <property type="gene ID" value="LOC115035141"/>
</dbReference>
<accession>A0A8R2JWI0</accession>
<evidence type="ECO:0000259" key="6">
    <source>
        <dbReference type="Pfam" id="PF13873"/>
    </source>
</evidence>
<evidence type="ECO:0000256" key="1">
    <source>
        <dbReference type="ARBA" id="ARBA00011764"/>
    </source>
</evidence>
<dbReference type="Proteomes" id="UP000007819">
    <property type="component" value="Chromosome X"/>
</dbReference>
<dbReference type="KEGG" id="api:115035141"/>
<proteinExistence type="predicted"/>
<dbReference type="Pfam" id="PF13873">
    <property type="entry name" value="Myb_DNA-bind_5"/>
    <property type="match status" value="1"/>
</dbReference>
<name>A0A8R2JWI0_ACYPI</name>
<sequence length="161" mass="18241">MSLLKIKRERSTNFIDGELQLLVDLVASQKHILENKKTDAVTANLKNKTWEALANKFNCKSLNGYRSPKCLKLKYENLKKNVKIKLRDVKSKPCVTGGGPPIPLKALSKLSPMEEQLRSLNPLAFSGKVSEFDSDRIEDQNTYSHEMLVQDYEKTDSNVSN</sequence>